<keyword evidence="2" id="KW-0288">FMN</keyword>
<evidence type="ECO:0000256" key="1">
    <source>
        <dbReference type="ARBA" id="ARBA00022630"/>
    </source>
</evidence>
<dbReference type="PANTHER" id="PTHR30011:SF16">
    <property type="entry name" value="C2H2 FINGER DOMAIN TRANSCRIPTION FACTOR (EUROFUNG)-RELATED"/>
    <property type="match status" value="1"/>
</dbReference>
<dbReference type="InterPro" id="IPR036661">
    <property type="entry name" value="Luciferase-like_sf"/>
</dbReference>
<evidence type="ECO:0000313" key="8">
    <source>
        <dbReference type="Proteomes" id="UP001139068"/>
    </source>
</evidence>
<sequence>MTAFFAASHNVTHYHGGWRHPEARHNFLSAEFYLDVARTLERGLFDLVFLPDCQAVEDRYGDSLEAGVGLGAQGAVFLDPITVLPLLAAETTKIGLGATISTTYCHPFAVARTLASLDHLSGGRAAWNIVTSLNASEARNYGLTSHLEHDARYARADEFVTVTEGLWRSWDPDALVLDRAAGVFADPTKVAYLNHQGEWFSVRGPLPLPHSPQGRPVIIQAGTSPQGRRFAARWADLVFVIAPNRSALKAIYDDIKTKAAEAGRDPDALRVIEAIIPIVGKTEAEAREKEQFLTSLVDPRAGLSSLSSHTDVDFSRFNLDDPMETVLSHIDSIGGSRGQFQLVLDATRTSGGTLADLGRQYGWVMVERFAGTADQIASRIAEYFTEPIVDGFAISPVALPATYREFVDHVVPALQEIGVFHRGYEDGATLRERLALPYVPVAAQAPV</sequence>
<evidence type="ECO:0000313" key="7">
    <source>
        <dbReference type="EMBL" id="MCI4675933.1"/>
    </source>
</evidence>
<dbReference type="Proteomes" id="UP001139068">
    <property type="component" value="Unassembled WGS sequence"/>
</dbReference>
<keyword evidence="1" id="KW-0285">Flavoprotein</keyword>
<evidence type="ECO:0000256" key="4">
    <source>
        <dbReference type="ARBA" id="ARBA00023033"/>
    </source>
</evidence>
<keyword evidence="4" id="KW-0503">Monooxygenase</keyword>
<accession>A0ABS9YYY5</accession>
<gene>
    <name evidence="7" type="ORF">K9U37_14050</name>
</gene>
<comment type="similarity">
    <text evidence="5">Belongs to the NtaA/SnaA/DszA monooxygenase family.</text>
</comment>
<dbReference type="EMBL" id="JAIVFL010000001">
    <property type="protein sequence ID" value="MCI4675933.1"/>
    <property type="molecule type" value="Genomic_DNA"/>
</dbReference>
<keyword evidence="8" id="KW-1185">Reference proteome</keyword>
<comment type="caution">
    <text evidence="7">The sequence shown here is derived from an EMBL/GenBank/DDBJ whole genome shotgun (WGS) entry which is preliminary data.</text>
</comment>
<dbReference type="Gene3D" id="3.20.20.30">
    <property type="entry name" value="Luciferase-like domain"/>
    <property type="match status" value="1"/>
</dbReference>
<dbReference type="NCBIfam" id="TIGR03860">
    <property type="entry name" value="FMN_nitrolo"/>
    <property type="match status" value="1"/>
</dbReference>
<dbReference type="InterPro" id="IPR051260">
    <property type="entry name" value="Diverse_substr_monoxygenases"/>
</dbReference>
<dbReference type="InterPro" id="IPR016215">
    <property type="entry name" value="NTA_MOA"/>
</dbReference>
<evidence type="ECO:0000256" key="5">
    <source>
        <dbReference type="ARBA" id="ARBA00033748"/>
    </source>
</evidence>
<reference evidence="7" key="1">
    <citation type="journal article" date="2022" name="ISME J.">
        <title>Identification of active gaseous-alkane degraders at natural gas seeps.</title>
        <authorList>
            <person name="Farhan Ul Haque M."/>
            <person name="Hernandez M."/>
            <person name="Crombie A.T."/>
            <person name="Murrell J.C."/>
        </authorList>
    </citation>
    <scope>NUCLEOTIDE SEQUENCE</scope>
    <source>
        <strain evidence="7">ANDR5</strain>
    </source>
</reference>
<name>A0ABS9YYY5_9MYCO</name>
<keyword evidence="3" id="KW-0560">Oxidoreductase</keyword>
<evidence type="ECO:0000259" key="6">
    <source>
        <dbReference type="Pfam" id="PF00296"/>
    </source>
</evidence>
<protein>
    <submittedName>
        <fullName evidence="7">LLM class flavin-dependent oxidoreductase</fullName>
    </submittedName>
</protein>
<dbReference type="RefSeq" id="WP_243072187.1">
    <property type="nucleotide sequence ID" value="NZ_JAIVFL010000001.1"/>
</dbReference>
<dbReference type="InterPro" id="IPR011251">
    <property type="entry name" value="Luciferase-like_dom"/>
</dbReference>
<proteinExistence type="inferred from homology"/>
<dbReference type="CDD" id="cd01095">
    <property type="entry name" value="Nitrilotriacetate_monoxgenase"/>
    <property type="match status" value="1"/>
</dbReference>
<dbReference type="Pfam" id="PF00296">
    <property type="entry name" value="Bac_luciferase"/>
    <property type="match status" value="1"/>
</dbReference>
<dbReference type="PANTHER" id="PTHR30011">
    <property type="entry name" value="ALKANESULFONATE MONOOXYGENASE-RELATED"/>
    <property type="match status" value="1"/>
</dbReference>
<evidence type="ECO:0000256" key="2">
    <source>
        <dbReference type="ARBA" id="ARBA00022643"/>
    </source>
</evidence>
<dbReference type="PIRSF" id="PIRSF000337">
    <property type="entry name" value="NTA_MOA"/>
    <property type="match status" value="1"/>
</dbReference>
<dbReference type="SUPFAM" id="SSF51679">
    <property type="entry name" value="Bacterial luciferase-like"/>
    <property type="match status" value="1"/>
</dbReference>
<evidence type="ECO:0000256" key="3">
    <source>
        <dbReference type="ARBA" id="ARBA00023002"/>
    </source>
</evidence>
<feature type="domain" description="Luciferase-like" evidence="6">
    <location>
        <begin position="28"/>
        <end position="383"/>
    </location>
</feature>
<organism evidence="7 8">
    <name type="scientific">Candidatus Mycolicibacterium alkanivorans</name>
    <dbReference type="NCBI Taxonomy" id="2954114"/>
    <lineage>
        <taxon>Bacteria</taxon>
        <taxon>Bacillati</taxon>
        <taxon>Actinomycetota</taxon>
        <taxon>Actinomycetes</taxon>
        <taxon>Mycobacteriales</taxon>
        <taxon>Mycobacteriaceae</taxon>
        <taxon>Mycolicibacterium</taxon>
    </lineage>
</organism>